<gene>
    <name evidence="1" type="ORF">ACOLOM_LOCUS2115</name>
</gene>
<organism evidence="1 2">
    <name type="scientific">Acaulospora colombiana</name>
    <dbReference type="NCBI Taxonomy" id="27376"/>
    <lineage>
        <taxon>Eukaryota</taxon>
        <taxon>Fungi</taxon>
        <taxon>Fungi incertae sedis</taxon>
        <taxon>Mucoromycota</taxon>
        <taxon>Glomeromycotina</taxon>
        <taxon>Glomeromycetes</taxon>
        <taxon>Diversisporales</taxon>
        <taxon>Acaulosporaceae</taxon>
        <taxon>Acaulospora</taxon>
    </lineage>
</organism>
<reference evidence="1" key="1">
    <citation type="submission" date="2021-06" db="EMBL/GenBank/DDBJ databases">
        <authorList>
            <person name="Kallberg Y."/>
            <person name="Tangrot J."/>
            <person name="Rosling A."/>
        </authorList>
    </citation>
    <scope>NUCLEOTIDE SEQUENCE</scope>
    <source>
        <strain evidence="1">CL356</strain>
    </source>
</reference>
<dbReference type="EMBL" id="CAJVPT010002614">
    <property type="protein sequence ID" value="CAG8484363.1"/>
    <property type="molecule type" value="Genomic_DNA"/>
</dbReference>
<evidence type="ECO:0000313" key="2">
    <source>
        <dbReference type="Proteomes" id="UP000789525"/>
    </source>
</evidence>
<proteinExistence type="predicted"/>
<accession>A0ACA9KQ23</accession>
<dbReference type="Proteomes" id="UP000789525">
    <property type="component" value="Unassembled WGS sequence"/>
</dbReference>
<comment type="caution">
    <text evidence="1">The sequence shown here is derived from an EMBL/GenBank/DDBJ whole genome shotgun (WGS) entry which is preliminary data.</text>
</comment>
<protein>
    <submittedName>
        <fullName evidence="1">11612_t:CDS:1</fullName>
    </submittedName>
</protein>
<keyword evidence="2" id="KW-1185">Reference proteome</keyword>
<name>A0ACA9KQ23_9GLOM</name>
<evidence type="ECO:0000313" key="1">
    <source>
        <dbReference type="EMBL" id="CAG8484363.1"/>
    </source>
</evidence>
<sequence>MSNPNPAAYTNGMNLANGLVNMPNPPRGITPMLAMGQAQAYNLSNINLGFPTMVPNMTNINGTRLPGQVMTLAQNPSPPMSFFHVNFESGVTSIQLTMNNVKEFMGQMGQMPHPSAIVEAKASMIYDYEDGSRVVATGKLKVKFNMNIKIELFEFMTEKHTEYVPRHSNISSDSPIGEYGIPVKTLRSLEVAEGVVSLNELITLAISSNKGPLEVLSVVANPDQQAQTMINQPNQNTPPTPGPSPPEPTAKTPKEKTENTTSDNSQTSTSNDVTVSSPSTSNVNLKTESPTTKPASPLQS</sequence>
<feature type="non-terminal residue" evidence="1">
    <location>
        <position position="300"/>
    </location>
</feature>